<keyword evidence="1" id="KW-0812">Transmembrane</keyword>
<proteinExistence type="predicted"/>
<dbReference type="EMBL" id="CP039852">
    <property type="protein sequence ID" value="QCZ92614.1"/>
    <property type="molecule type" value="Genomic_DNA"/>
</dbReference>
<dbReference type="OrthoDB" id="9553529at2"/>
<organism evidence="2 3">
    <name type="scientific">Salinimonas iocasae</name>
    <dbReference type="NCBI Taxonomy" id="2572577"/>
    <lineage>
        <taxon>Bacteria</taxon>
        <taxon>Pseudomonadati</taxon>
        <taxon>Pseudomonadota</taxon>
        <taxon>Gammaproteobacteria</taxon>
        <taxon>Alteromonadales</taxon>
        <taxon>Alteromonadaceae</taxon>
        <taxon>Alteromonas/Salinimonas group</taxon>
        <taxon>Salinimonas</taxon>
    </lineage>
</organism>
<dbReference type="RefSeq" id="WP_139755366.1">
    <property type="nucleotide sequence ID" value="NZ_CP039852.1"/>
</dbReference>
<evidence type="ECO:0000313" key="3">
    <source>
        <dbReference type="Proteomes" id="UP000304912"/>
    </source>
</evidence>
<dbReference type="Proteomes" id="UP000304912">
    <property type="component" value="Chromosome"/>
</dbReference>
<dbReference type="AlphaFoldDB" id="A0A5B7YAF0"/>
<sequence>MGNLLKSVSQKVCNSRFENYSPAYALLYVMMIAPPRAFDIKHKESTHNGELASLPTYCVVSIELIVRVACVLILAAGIEMLLGNTLYETHRIDTFFCTVVAAGAIHSGTFYLIFNAGCASDISSSLLLLYRLVRNSCYAILAGFVSVVPVFIWRFDHELPPFSDGVAVQAYLCTAGFFLIAGLLEAKFASRLPLGGRIVKKTESPSPYSAGSTAIE</sequence>
<accession>A0A5B7YAF0</accession>
<reference evidence="2 3" key="1">
    <citation type="submission" date="2019-04" db="EMBL/GenBank/DDBJ databases">
        <title>Salinimonas iocasae sp. nov., a halophilic bacterium isolated from the outer tube casing of tubeworms in Okinawa Trough.</title>
        <authorList>
            <person name="Zhang H."/>
            <person name="Wang H."/>
            <person name="Li C."/>
        </authorList>
    </citation>
    <scope>NUCLEOTIDE SEQUENCE [LARGE SCALE GENOMIC DNA]</scope>
    <source>
        <strain evidence="2 3">KX18D6</strain>
    </source>
</reference>
<keyword evidence="1" id="KW-0472">Membrane</keyword>
<evidence type="ECO:0000313" key="2">
    <source>
        <dbReference type="EMBL" id="QCZ92614.1"/>
    </source>
</evidence>
<feature type="transmembrane region" description="Helical" evidence="1">
    <location>
        <begin position="94"/>
        <end position="114"/>
    </location>
</feature>
<protein>
    <submittedName>
        <fullName evidence="2">Uncharacterized protein</fullName>
    </submittedName>
</protein>
<keyword evidence="3" id="KW-1185">Reference proteome</keyword>
<keyword evidence="1" id="KW-1133">Transmembrane helix</keyword>
<evidence type="ECO:0000256" key="1">
    <source>
        <dbReference type="SAM" id="Phobius"/>
    </source>
</evidence>
<gene>
    <name evidence="2" type="ORF">FBQ74_03625</name>
</gene>
<name>A0A5B7YAF0_9ALTE</name>
<feature type="transmembrane region" description="Helical" evidence="1">
    <location>
        <begin position="166"/>
        <end position="184"/>
    </location>
</feature>
<feature type="transmembrane region" description="Helical" evidence="1">
    <location>
        <begin position="135"/>
        <end position="154"/>
    </location>
</feature>
<dbReference type="KEGG" id="salk:FBQ74_03625"/>
<feature type="transmembrane region" description="Helical" evidence="1">
    <location>
        <begin position="59"/>
        <end position="82"/>
    </location>
</feature>